<feature type="region of interest" description="Disordered" evidence="1">
    <location>
        <begin position="67"/>
        <end position="145"/>
    </location>
</feature>
<dbReference type="Proteomes" id="UP000823388">
    <property type="component" value="Chromosome 6K"/>
</dbReference>
<comment type="caution">
    <text evidence="2">The sequence shown here is derived from an EMBL/GenBank/DDBJ whole genome shotgun (WGS) entry which is preliminary data.</text>
</comment>
<dbReference type="AlphaFoldDB" id="A0A8T0RGC6"/>
<proteinExistence type="predicted"/>
<feature type="region of interest" description="Disordered" evidence="1">
    <location>
        <begin position="1"/>
        <end position="22"/>
    </location>
</feature>
<keyword evidence="3" id="KW-1185">Reference proteome</keyword>
<evidence type="ECO:0000313" key="3">
    <source>
        <dbReference type="Proteomes" id="UP000823388"/>
    </source>
</evidence>
<feature type="compositionally biased region" description="Pro residues" evidence="1">
    <location>
        <begin position="188"/>
        <end position="198"/>
    </location>
</feature>
<feature type="compositionally biased region" description="Basic residues" evidence="1">
    <location>
        <begin position="110"/>
        <end position="119"/>
    </location>
</feature>
<feature type="region of interest" description="Disordered" evidence="1">
    <location>
        <begin position="165"/>
        <end position="202"/>
    </location>
</feature>
<gene>
    <name evidence="2" type="ORF">PVAP13_6KG248606</name>
</gene>
<evidence type="ECO:0000313" key="2">
    <source>
        <dbReference type="EMBL" id="KAG2583863.1"/>
    </source>
</evidence>
<protein>
    <submittedName>
        <fullName evidence="2">Uncharacterized protein</fullName>
    </submittedName>
</protein>
<evidence type="ECO:0000256" key="1">
    <source>
        <dbReference type="SAM" id="MobiDB-lite"/>
    </source>
</evidence>
<reference evidence="2" key="1">
    <citation type="submission" date="2020-05" db="EMBL/GenBank/DDBJ databases">
        <title>WGS assembly of Panicum virgatum.</title>
        <authorList>
            <person name="Lovell J.T."/>
            <person name="Jenkins J."/>
            <person name="Shu S."/>
            <person name="Juenger T.E."/>
            <person name="Schmutz J."/>
        </authorList>
    </citation>
    <scope>NUCLEOTIDE SEQUENCE</scope>
    <source>
        <strain evidence="2">AP13</strain>
    </source>
</reference>
<sequence length="224" mass="23912">MRWVGKSSSRRLAPAGHVVPPDPAPAVYWFYARGRSGRTREGPGPLWGSEPPAVGAELPLLKDTTGRIHDPVLNSLPYITGGTQRSSPSVAIPPDARSPTRDRDHPTAAARRRHRHRRPAPFARGARGPPRRPPPRRPALLASAPRHPLLRPLACAAAAACRPLRCRPPPRCAAARASSTPSPSAPAEQPPPPEPPSVLPQLVPIGAAAPNRRHLEAARRDASG</sequence>
<accession>A0A8T0RGC6</accession>
<name>A0A8T0RGC6_PANVG</name>
<feature type="compositionally biased region" description="Low complexity" evidence="1">
    <location>
        <begin position="172"/>
        <end position="187"/>
    </location>
</feature>
<organism evidence="2 3">
    <name type="scientific">Panicum virgatum</name>
    <name type="common">Blackwell switchgrass</name>
    <dbReference type="NCBI Taxonomy" id="38727"/>
    <lineage>
        <taxon>Eukaryota</taxon>
        <taxon>Viridiplantae</taxon>
        <taxon>Streptophyta</taxon>
        <taxon>Embryophyta</taxon>
        <taxon>Tracheophyta</taxon>
        <taxon>Spermatophyta</taxon>
        <taxon>Magnoliopsida</taxon>
        <taxon>Liliopsida</taxon>
        <taxon>Poales</taxon>
        <taxon>Poaceae</taxon>
        <taxon>PACMAD clade</taxon>
        <taxon>Panicoideae</taxon>
        <taxon>Panicodae</taxon>
        <taxon>Paniceae</taxon>
        <taxon>Panicinae</taxon>
        <taxon>Panicum</taxon>
        <taxon>Panicum sect. Hiantes</taxon>
    </lineage>
</organism>
<dbReference type="EMBL" id="CM029047">
    <property type="protein sequence ID" value="KAG2583863.1"/>
    <property type="molecule type" value="Genomic_DNA"/>
</dbReference>